<reference evidence="2" key="1">
    <citation type="submission" date="2023-12" db="EMBL/GenBank/DDBJ databases">
        <title>Genome assembly of Anisodus tanguticus.</title>
        <authorList>
            <person name="Wang Y.-J."/>
        </authorList>
    </citation>
    <scope>NUCLEOTIDE SEQUENCE</scope>
    <source>
        <strain evidence="2">KB-2021</strain>
        <tissue evidence="2">Leaf</tissue>
    </source>
</reference>
<dbReference type="AlphaFoldDB" id="A0AAE1SD75"/>
<gene>
    <name evidence="2" type="ORF">RND71_012415</name>
</gene>
<protein>
    <submittedName>
        <fullName evidence="2">Uncharacterized protein</fullName>
    </submittedName>
</protein>
<organism evidence="2 3">
    <name type="scientific">Anisodus tanguticus</name>
    <dbReference type="NCBI Taxonomy" id="243964"/>
    <lineage>
        <taxon>Eukaryota</taxon>
        <taxon>Viridiplantae</taxon>
        <taxon>Streptophyta</taxon>
        <taxon>Embryophyta</taxon>
        <taxon>Tracheophyta</taxon>
        <taxon>Spermatophyta</taxon>
        <taxon>Magnoliopsida</taxon>
        <taxon>eudicotyledons</taxon>
        <taxon>Gunneridae</taxon>
        <taxon>Pentapetalae</taxon>
        <taxon>asterids</taxon>
        <taxon>lamiids</taxon>
        <taxon>Solanales</taxon>
        <taxon>Solanaceae</taxon>
        <taxon>Solanoideae</taxon>
        <taxon>Hyoscyameae</taxon>
        <taxon>Anisodus</taxon>
    </lineage>
</organism>
<feature type="compositionally biased region" description="Polar residues" evidence="1">
    <location>
        <begin position="190"/>
        <end position="205"/>
    </location>
</feature>
<evidence type="ECO:0000313" key="3">
    <source>
        <dbReference type="Proteomes" id="UP001291623"/>
    </source>
</evidence>
<comment type="caution">
    <text evidence="2">The sequence shown here is derived from an EMBL/GenBank/DDBJ whole genome shotgun (WGS) entry which is preliminary data.</text>
</comment>
<accession>A0AAE1SD75</accession>
<feature type="compositionally biased region" description="Polar residues" evidence="1">
    <location>
        <begin position="167"/>
        <end position="176"/>
    </location>
</feature>
<evidence type="ECO:0000256" key="1">
    <source>
        <dbReference type="SAM" id="MobiDB-lite"/>
    </source>
</evidence>
<feature type="compositionally biased region" description="Basic and acidic residues" evidence="1">
    <location>
        <begin position="206"/>
        <end position="216"/>
    </location>
</feature>
<dbReference type="Proteomes" id="UP001291623">
    <property type="component" value="Unassembled WGS sequence"/>
</dbReference>
<feature type="compositionally biased region" description="Basic residues" evidence="1">
    <location>
        <begin position="111"/>
        <end position="120"/>
    </location>
</feature>
<feature type="region of interest" description="Disordered" evidence="1">
    <location>
        <begin position="25"/>
        <end position="216"/>
    </location>
</feature>
<feature type="compositionally biased region" description="Polar residues" evidence="1">
    <location>
        <begin position="124"/>
        <end position="137"/>
    </location>
</feature>
<name>A0AAE1SD75_9SOLA</name>
<feature type="compositionally biased region" description="Basic and acidic residues" evidence="1">
    <location>
        <begin position="43"/>
        <end position="52"/>
    </location>
</feature>
<dbReference type="PANTHER" id="PTHR31115:SF12">
    <property type="entry name" value="SERINE_ARGININE REPETITIVE MATRIX PROTEIN 2"/>
    <property type="match status" value="1"/>
</dbReference>
<feature type="compositionally biased region" description="Basic and acidic residues" evidence="1">
    <location>
        <begin position="85"/>
        <end position="110"/>
    </location>
</feature>
<keyword evidence="3" id="KW-1185">Reference proteome</keyword>
<dbReference type="PANTHER" id="PTHR31115">
    <property type="entry name" value="OS05G0107300 PROTEIN"/>
    <property type="match status" value="1"/>
</dbReference>
<sequence length="216" mass="23330">MVAQSRERTGRHKARYYWKLLDIKTDGHREPKQGLPSSVVADGRLRLSDTHGFRPGAAPGSTGTGKTDGVSQQAPLGMRSSMSKVDQENSLHLIDRRDQQPIGPEKERVKIRAIKNKMKPVARENSTSASPTSSTKVKSAARAPRLVSGVAPKLSPLVQQAAAANDGETSQCTSRFPSAVGGGNRKRTPSMRSSSPPVAQWASQRPQKDLSTRKKG</sequence>
<evidence type="ECO:0000313" key="2">
    <source>
        <dbReference type="EMBL" id="KAK4368623.1"/>
    </source>
</evidence>
<dbReference type="EMBL" id="JAVYJV010000006">
    <property type="protein sequence ID" value="KAK4368623.1"/>
    <property type="molecule type" value="Genomic_DNA"/>
</dbReference>
<proteinExistence type="predicted"/>
<feature type="compositionally biased region" description="Polar residues" evidence="1">
    <location>
        <begin position="69"/>
        <end position="84"/>
    </location>
</feature>